<dbReference type="Proteomes" id="UP000323521">
    <property type="component" value="Chromosome"/>
</dbReference>
<keyword evidence="1" id="KW-1133">Transmembrane helix</keyword>
<name>A0A3G1KMY0_FORW1</name>
<dbReference type="EMBL" id="CP017634">
    <property type="protein sequence ID" value="ATW23813.1"/>
    <property type="molecule type" value="Genomic_DNA"/>
</dbReference>
<gene>
    <name evidence="2" type="ORF">DCMF_02485</name>
</gene>
<evidence type="ECO:0000313" key="2">
    <source>
        <dbReference type="EMBL" id="ATW23813.1"/>
    </source>
</evidence>
<keyword evidence="3" id="KW-1185">Reference proteome</keyword>
<sequence length="148" mass="16825">MKDRFLNGCIAGSLSGLVASLFDYLFVSYFKFGTIHLIDFAGVFIFGSRPQTLGEKIFAQFGVLVFTALIGILFVHLILKISSRYLLWKGLISGILLWFFVYALVELYKVPHFHRTSLASSMENTIIAMIYGFVLSALLTWLQNRERI</sequence>
<keyword evidence="1" id="KW-0812">Transmembrane</keyword>
<feature type="transmembrane region" description="Helical" evidence="1">
    <location>
        <begin position="57"/>
        <end position="79"/>
    </location>
</feature>
<dbReference type="RefSeq" id="WP_148132978.1">
    <property type="nucleotide sequence ID" value="NZ_CP017634.1"/>
</dbReference>
<organism evidence="2 3">
    <name type="scientific">Formimonas warabiya</name>
    <dbReference type="NCBI Taxonomy" id="1761012"/>
    <lineage>
        <taxon>Bacteria</taxon>
        <taxon>Bacillati</taxon>
        <taxon>Bacillota</taxon>
        <taxon>Clostridia</taxon>
        <taxon>Eubacteriales</taxon>
        <taxon>Peptococcaceae</taxon>
        <taxon>Candidatus Formimonas</taxon>
    </lineage>
</organism>
<dbReference type="OrthoDB" id="1796762at2"/>
<dbReference type="KEGG" id="fwa:DCMF_02485"/>
<keyword evidence="1" id="KW-0472">Membrane</keyword>
<feature type="transmembrane region" description="Helical" evidence="1">
    <location>
        <begin position="125"/>
        <end position="142"/>
    </location>
</feature>
<evidence type="ECO:0008006" key="4">
    <source>
        <dbReference type="Google" id="ProtNLM"/>
    </source>
</evidence>
<evidence type="ECO:0000313" key="3">
    <source>
        <dbReference type="Proteomes" id="UP000323521"/>
    </source>
</evidence>
<protein>
    <recommendedName>
        <fullName evidence="4">DUF1440 domain-containing protein</fullName>
    </recommendedName>
</protein>
<evidence type="ECO:0000256" key="1">
    <source>
        <dbReference type="SAM" id="Phobius"/>
    </source>
</evidence>
<reference evidence="2 3" key="1">
    <citation type="submission" date="2016-10" db="EMBL/GenBank/DDBJ databases">
        <title>Complete Genome Sequence of Peptococcaceae strain DCMF.</title>
        <authorList>
            <person name="Edwards R.J."/>
            <person name="Holland S.I."/>
            <person name="Deshpande N.P."/>
            <person name="Wong Y.K."/>
            <person name="Ertan H."/>
            <person name="Manefield M."/>
            <person name="Russell T.L."/>
            <person name="Lee M.J."/>
        </authorList>
    </citation>
    <scope>NUCLEOTIDE SEQUENCE [LARGE SCALE GENOMIC DNA]</scope>
    <source>
        <strain evidence="2 3">DCMF</strain>
    </source>
</reference>
<proteinExistence type="predicted"/>
<dbReference type="AlphaFoldDB" id="A0A3G1KMY0"/>
<accession>A0A3G1KMY0</accession>
<feature type="transmembrane region" description="Helical" evidence="1">
    <location>
        <begin position="86"/>
        <end position="105"/>
    </location>
</feature>